<dbReference type="AlphaFoldDB" id="A0A318TGR9"/>
<evidence type="ECO:0000313" key="2">
    <source>
        <dbReference type="Proteomes" id="UP000248148"/>
    </source>
</evidence>
<dbReference type="EMBL" id="QJTI01000004">
    <property type="protein sequence ID" value="PYF04062.1"/>
    <property type="molecule type" value="Genomic_DNA"/>
</dbReference>
<reference evidence="1 2" key="1">
    <citation type="submission" date="2018-06" db="EMBL/GenBank/DDBJ databases">
        <title>Genomic Encyclopedia of Archaeal and Bacterial Type Strains, Phase II (KMG-II): from individual species to whole genera.</title>
        <authorList>
            <person name="Goeker M."/>
        </authorList>
    </citation>
    <scope>NUCLEOTIDE SEQUENCE [LARGE SCALE GENOMIC DNA]</scope>
    <source>
        <strain evidence="1 2">JCM 11668</strain>
    </source>
</reference>
<name>A0A318TGR9_9BRAD</name>
<proteinExistence type="predicted"/>
<comment type="caution">
    <text evidence="1">The sequence shown here is derived from an EMBL/GenBank/DDBJ whole genome shotgun (WGS) entry which is preliminary data.</text>
</comment>
<organism evidence="1 2">
    <name type="scientific">Rhodopseudomonas faecalis</name>
    <dbReference type="NCBI Taxonomy" id="99655"/>
    <lineage>
        <taxon>Bacteria</taxon>
        <taxon>Pseudomonadati</taxon>
        <taxon>Pseudomonadota</taxon>
        <taxon>Alphaproteobacteria</taxon>
        <taxon>Hyphomicrobiales</taxon>
        <taxon>Nitrobacteraceae</taxon>
        <taxon>Rhodopseudomonas</taxon>
    </lineage>
</organism>
<dbReference type="Gene3D" id="3.40.1160.10">
    <property type="entry name" value="Acetylglutamate kinase-like"/>
    <property type="match status" value="1"/>
</dbReference>
<protein>
    <submittedName>
        <fullName evidence="1">Uncharacterized protein</fullName>
    </submittedName>
</protein>
<dbReference type="InterPro" id="IPR036393">
    <property type="entry name" value="AceGlu_kinase-like_sf"/>
</dbReference>
<sequence>MLTARHIERVQVVNGLKAGNLTAALRGEHVGTLIHTAARPS</sequence>
<keyword evidence="2" id="KW-1185">Reference proteome</keyword>
<gene>
    <name evidence="1" type="ORF">BJ122_10439</name>
</gene>
<dbReference type="Proteomes" id="UP000248148">
    <property type="component" value="Unassembled WGS sequence"/>
</dbReference>
<accession>A0A318TGR9</accession>
<evidence type="ECO:0000313" key="1">
    <source>
        <dbReference type="EMBL" id="PYF04062.1"/>
    </source>
</evidence>